<keyword evidence="2" id="KW-1185">Reference proteome</keyword>
<protein>
    <submittedName>
        <fullName evidence="1">Uncharacterized protein</fullName>
    </submittedName>
</protein>
<accession>A0ACB6ZHF4</accession>
<dbReference type="Proteomes" id="UP000886501">
    <property type="component" value="Unassembled WGS sequence"/>
</dbReference>
<evidence type="ECO:0000313" key="1">
    <source>
        <dbReference type="EMBL" id="KAF9648571.1"/>
    </source>
</evidence>
<proteinExistence type="predicted"/>
<organism evidence="1 2">
    <name type="scientific">Thelephora ganbajun</name>
    <name type="common">Ganba fungus</name>
    <dbReference type="NCBI Taxonomy" id="370292"/>
    <lineage>
        <taxon>Eukaryota</taxon>
        <taxon>Fungi</taxon>
        <taxon>Dikarya</taxon>
        <taxon>Basidiomycota</taxon>
        <taxon>Agaricomycotina</taxon>
        <taxon>Agaricomycetes</taxon>
        <taxon>Thelephorales</taxon>
        <taxon>Thelephoraceae</taxon>
        <taxon>Thelephora</taxon>
    </lineage>
</organism>
<reference evidence="1" key="2">
    <citation type="journal article" date="2020" name="Nat. Commun.">
        <title>Large-scale genome sequencing of mycorrhizal fungi provides insights into the early evolution of symbiotic traits.</title>
        <authorList>
            <person name="Miyauchi S."/>
            <person name="Kiss E."/>
            <person name="Kuo A."/>
            <person name="Drula E."/>
            <person name="Kohler A."/>
            <person name="Sanchez-Garcia M."/>
            <person name="Morin E."/>
            <person name="Andreopoulos B."/>
            <person name="Barry K.W."/>
            <person name="Bonito G."/>
            <person name="Buee M."/>
            <person name="Carver A."/>
            <person name="Chen C."/>
            <person name="Cichocki N."/>
            <person name="Clum A."/>
            <person name="Culley D."/>
            <person name="Crous P.W."/>
            <person name="Fauchery L."/>
            <person name="Girlanda M."/>
            <person name="Hayes R.D."/>
            <person name="Keri Z."/>
            <person name="LaButti K."/>
            <person name="Lipzen A."/>
            <person name="Lombard V."/>
            <person name="Magnuson J."/>
            <person name="Maillard F."/>
            <person name="Murat C."/>
            <person name="Nolan M."/>
            <person name="Ohm R.A."/>
            <person name="Pangilinan J."/>
            <person name="Pereira M.F."/>
            <person name="Perotto S."/>
            <person name="Peter M."/>
            <person name="Pfister S."/>
            <person name="Riley R."/>
            <person name="Sitrit Y."/>
            <person name="Stielow J.B."/>
            <person name="Szollosi G."/>
            <person name="Zifcakova L."/>
            <person name="Stursova M."/>
            <person name="Spatafora J.W."/>
            <person name="Tedersoo L."/>
            <person name="Vaario L.M."/>
            <person name="Yamada A."/>
            <person name="Yan M."/>
            <person name="Wang P."/>
            <person name="Xu J."/>
            <person name="Bruns T."/>
            <person name="Baldrian P."/>
            <person name="Vilgalys R."/>
            <person name="Dunand C."/>
            <person name="Henrissat B."/>
            <person name="Grigoriev I.V."/>
            <person name="Hibbett D."/>
            <person name="Nagy L.G."/>
            <person name="Martin F.M."/>
        </authorList>
    </citation>
    <scope>NUCLEOTIDE SEQUENCE</scope>
    <source>
        <strain evidence="1">P2</strain>
    </source>
</reference>
<evidence type="ECO:0000313" key="2">
    <source>
        <dbReference type="Proteomes" id="UP000886501"/>
    </source>
</evidence>
<name>A0ACB6ZHF4_THEGA</name>
<dbReference type="EMBL" id="MU118011">
    <property type="protein sequence ID" value="KAF9648571.1"/>
    <property type="molecule type" value="Genomic_DNA"/>
</dbReference>
<reference evidence="1" key="1">
    <citation type="submission" date="2019-10" db="EMBL/GenBank/DDBJ databases">
        <authorList>
            <consortium name="DOE Joint Genome Institute"/>
            <person name="Kuo A."/>
            <person name="Miyauchi S."/>
            <person name="Kiss E."/>
            <person name="Drula E."/>
            <person name="Kohler A."/>
            <person name="Sanchez-Garcia M."/>
            <person name="Andreopoulos B."/>
            <person name="Barry K.W."/>
            <person name="Bonito G."/>
            <person name="Buee M."/>
            <person name="Carver A."/>
            <person name="Chen C."/>
            <person name="Cichocki N."/>
            <person name="Clum A."/>
            <person name="Culley D."/>
            <person name="Crous P.W."/>
            <person name="Fauchery L."/>
            <person name="Girlanda M."/>
            <person name="Hayes R."/>
            <person name="Keri Z."/>
            <person name="Labutti K."/>
            <person name="Lipzen A."/>
            <person name="Lombard V."/>
            <person name="Magnuson J."/>
            <person name="Maillard F."/>
            <person name="Morin E."/>
            <person name="Murat C."/>
            <person name="Nolan M."/>
            <person name="Ohm R."/>
            <person name="Pangilinan J."/>
            <person name="Pereira M."/>
            <person name="Perotto S."/>
            <person name="Peter M."/>
            <person name="Riley R."/>
            <person name="Sitrit Y."/>
            <person name="Stielow B."/>
            <person name="Szollosi G."/>
            <person name="Zifcakova L."/>
            <person name="Stursova M."/>
            <person name="Spatafora J.W."/>
            <person name="Tedersoo L."/>
            <person name="Vaario L.-M."/>
            <person name="Yamada A."/>
            <person name="Yan M."/>
            <person name="Wang P."/>
            <person name="Xu J."/>
            <person name="Bruns T."/>
            <person name="Baldrian P."/>
            <person name="Vilgalys R."/>
            <person name="Henrissat B."/>
            <person name="Grigoriev I.V."/>
            <person name="Hibbett D."/>
            <person name="Nagy L.G."/>
            <person name="Martin F.M."/>
        </authorList>
    </citation>
    <scope>NUCLEOTIDE SEQUENCE</scope>
    <source>
        <strain evidence="1">P2</strain>
    </source>
</reference>
<sequence>MTYEPPTSRPLAKLPRRKPIIRQPVVDPLPSSAYEALKGIESKPTLGRCRSMVVPGLYVAYRTETVNRLVVMEDGKRYTHAIVISHGNERTSQLIVHLLPDNSSVSVLHLTVPYPNGAGRVGLGLTSEQLRVSIEFLSTAPPTDDAARTLITCPAYHQTDVMCIVSAHLSSIIEEDVEDILKVIDMVEELHSAWKGEVNGDEVDMIREVVSKTPFTSP</sequence>
<comment type="caution">
    <text evidence="1">The sequence shown here is derived from an EMBL/GenBank/DDBJ whole genome shotgun (WGS) entry which is preliminary data.</text>
</comment>
<gene>
    <name evidence="1" type="ORF">BDM02DRAFT_3096160</name>
</gene>